<dbReference type="Pfam" id="PF12704">
    <property type="entry name" value="MacB_PCD"/>
    <property type="match status" value="2"/>
</dbReference>
<keyword evidence="10" id="KW-1185">Reference proteome</keyword>
<organism evidence="9 10">
    <name type="scientific">Chitinophaga ginsengisoli</name>
    <dbReference type="NCBI Taxonomy" id="363837"/>
    <lineage>
        <taxon>Bacteria</taxon>
        <taxon>Pseudomonadati</taxon>
        <taxon>Bacteroidota</taxon>
        <taxon>Chitinophagia</taxon>
        <taxon>Chitinophagales</taxon>
        <taxon>Chitinophagaceae</taxon>
        <taxon>Chitinophaga</taxon>
    </lineage>
</organism>
<comment type="caution">
    <text evidence="9">The sequence shown here is derived from an EMBL/GenBank/DDBJ whole genome shotgun (WGS) entry which is preliminary data.</text>
</comment>
<feature type="transmembrane region" description="Helical" evidence="6">
    <location>
        <begin position="337"/>
        <end position="360"/>
    </location>
</feature>
<keyword evidence="5 6" id="KW-0472">Membrane</keyword>
<dbReference type="PANTHER" id="PTHR30572:SF18">
    <property type="entry name" value="ABC-TYPE MACROLIDE FAMILY EXPORT SYSTEM PERMEASE COMPONENT 2"/>
    <property type="match status" value="1"/>
</dbReference>
<dbReference type="GO" id="GO:0022857">
    <property type="term" value="F:transmembrane transporter activity"/>
    <property type="evidence" value="ECO:0007669"/>
    <property type="project" value="TreeGrafter"/>
</dbReference>
<feature type="transmembrane region" description="Helical" evidence="6">
    <location>
        <begin position="424"/>
        <end position="448"/>
    </location>
</feature>
<accession>A0A2P8FNJ6</accession>
<evidence type="ECO:0000313" key="10">
    <source>
        <dbReference type="Proteomes" id="UP000240978"/>
    </source>
</evidence>
<sequence>MIRNHFRIAWRNLLKSKGYSLINIGGLAAGMAVAMLIGLWIWDELSFDKYNKNYGRIAQLMQTQDFGGQLDTWQTMPPPVGDELREKYGSNFKQVVMASWDFYKVLSVGDKKLRKIGKFMEPNGPALMDVEMLRGAQDALKDPSSILLSASTAAAYFGKDDPMGKVMRLDNKADLIVKGVYKDLPNNSTFSKVGFIAPWNVYVENDVPWVKMNKDNWGSNSFLAYVELADNVDMASASAKIAQLRAVHLSEEDKRFKPVVFLHPMSKWHLHEEFKNGVNTGGRIQFVWLFSIIGVFVLLLACINFMNLSTARSEKRAREVGIRKAIGSLRTQLIGQFFSESLLVVALAFVLCIAITQLTLPFFNNVADKKIAILWTNPVFWLTGVVVILLTGLVAGSYPAFYLSSFQPVKVLKGTFRAGRNAALPRKILVVLQFTVSLILIIGTIVVFRQVQYAMTRPVGYSREGLITMELTVPDIHDHFDAVRSELINNGAIVEMSETSSPTTTVWQTNGDISWKGKDPTLTVDVPSVGVTSGYGKAVGWQFKAGRDFSREFVSDSSAFVVNETAVKFMGLKDPVGEILQWGDKSFTIIGVVKDMIMESPYQPVRPAVFHMGRGNLGIILMRINPTLDAQTALAKIEAVFKRYSPGQPFEYKFVDVEYAKKFDTEVRVGKLTGFFSLLAIFISCLGLFGMASFMAERRTKEIGVRKVLGASVFNLWTMLSKDFVLLVVVAFLIAMPMAYFFMHGWLQHYSYRSEISWWIFVVAGLGILLVTLLTVSFQSVRAALMNPVKSLKAE</sequence>
<keyword evidence="3 6" id="KW-0812">Transmembrane</keyword>
<feature type="transmembrane region" description="Helical" evidence="6">
    <location>
        <begin position="21"/>
        <end position="42"/>
    </location>
</feature>
<keyword evidence="4 6" id="KW-1133">Transmembrane helix</keyword>
<dbReference type="InterPro" id="IPR050250">
    <property type="entry name" value="Macrolide_Exporter_MacB"/>
</dbReference>
<dbReference type="EMBL" id="PYGK01000018">
    <property type="protein sequence ID" value="PSL23298.1"/>
    <property type="molecule type" value="Genomic_DNA"/>
</dbReference>
<dbReference type="InterPro" id="IPR025857">
    <property type="entry name" value="MacB_PCD"/>
</dbReference>
<dbReference type="OrthoDB" id="5933722at2"/>
<feature type="transmembrane region" description="Helical" evidence="6">
    <location>
        <begin position="675"/>
        <end position="696"/>
    </location>
</feature>
<evidence type="ECO:0000256" key="1">
    <source>
        <dbReference type="ARBA" id="ARBA00004651"/>
    </source>
</evidence>
<feature type="domain" description="MacB-like periplasmic core" evidence="8">
    <location>
        <begin position="437"/>
        <end position="639"/>
    </location>
</feature>
<dbReference type="AlphaFoldDB" id="A0A2P8FNJ6"/>
<feature type="domain" description="ABC3 transporter permease C-terminal" evidence="7">
    <location>
        <begin position="292"/>
        <end position="408"/>
    </location>
</feature>
<evidence type="ECO:0000256" key="5">
    <source>
        <dbReference type="ARBA" id="ARBA00023136"/>
    </source>
</evidence>
<evidence type="ECO:0000259" key="7">
    <source>
        <dbReference type="Pfam" id="PF02687"/>
    </source>
</evidence>
<feature type="domain" description="ABC3 transporter permease C-terminal" evidence="7">
    <location>
        <begin position="675"/>
        <end position="788"/>
    </location>
</feature>
<proteinExistence type="predicted"/>
<name>A0A2P8FNJ6_9BACT</name>
<evidence type="ECO:0000256" key="3">
    <source>
        <dbReference type="ARBA" id="ARBA00022692"/>
    </source>
</evidence>
<dbReference type="Pfam" id="PF02687">
    <property type="entry name" value="FtsX"/>
    <property type="match status" value="2"/>
</dbReference>
<feature type="domain" description="MacB-like periplasmic core" evidence="8">
    <location>
        <begin position="20"/>
        <end position="243"/>
    </location>
</feature>
<dbReference type="RefSeq" id="WP_106605416.1">
    <property type="nucleotide sequence ID" value="NZ_PYGK01000018.1"/>
</dbReference>
<evidence type="ECO:0000259" key="8">
    <source>
        <dbReference type="Pfam" id="PF12704"/>
    </source>
</evidence>
<comment type="subcellular location">
    <subcellularLocation>
        <location evidence="1">Cell membrane</location>
        <topology evidence="1">Multi-pass membrane protein</topology>
    </subcellularLocation>
</comment>
<keyword evidence="2" id="KW-1003">Cell membrane</keyword>
<feature type="transmembrane region" description="Helical" evidence="6">
    <location>
        <begin position="380"/>
        <end position="403"/>
    </location>
</feature>
<dbReference type="Proteomes" id="UP000240978">
    <property type="component" value="Unassembled WGS sequence"/>
</dbReference>
<feature type="transmembrane region" description="Helical" evidence="6">
    <location>
        <begin position="756"/>
        <end position="776"/>
    </location>
</feature>
<evidence type="ECO:0000256" key="4">
    <source>
        <dbReference type="ARBA" id="ARBA00022989"/>
    </source>
</evidence>
<feature type="transmembrane region" description="Helical" evidence="6">
    <location>
        <begin position="286"/>
        <end position="308"/>
    </location>
</feature>
<dbReference type="PANTHER" id="PTHR30572">
    <property type="entry name" value="MEMBRANE COMPONENT OF TRANSPORTER-RELATED"/>
    <property type="match status" value="1"/>
</dbReference>
<evidence type="ECO:0000256" key="2">
    <source>
        <dbReference type="ARBA" id="ARBA00022475"/>
    </source>
</evidence>
<protein>
    <submittedName>
        <fullName evidence="9">ABC-type antimicrobial peptide transport system permease subunit</fullName>
    </submittedName>
</protein>
<dbReference type="InterPro" id="IPR003838">
    <property type="entry name" value="ABC3_permease_C"/>
</dbReference>
<evidence type="ECO:0000256" key="6">
    <source>
        <dbReference type="SAM" id="Phobius"/>
    </source>
</evidence>
<reference evidence="9 10" key="1">
    <citation type="submission" date="2018-03" db="EMBL/GenBank/DDBJ databases">
        <title>Genomic Encyclopedia of Archaeal and Bacterial Type Strains, Phase II (KMG-II): from individual species to whole genera.</title>
        <authorList>
            <person name="Goeker M."/>
        </authorList>
    </citation>
    <scope>NUCLEOTIDE SEQUENCE [LARGE SCALE GENOMIC DNA]</scope>
    <source>
        <strain evidence="9 10">DSM 18107</strain>
    </source>
</reference>
<gene>
    <name evidence="9" type="ORF">CLV42_11813</name>
</gene>
<evidence type="ECO:0000313" key="9">
    <source>
        <dbReference type="EMBL" id="PSL23298.1"/>
    </source>
</evidence>
<dbReference type="GO" id="GO:0005886">
    <property type="term" value="C:plasma membrane"/>
    <property type="evidence" value="ECO:0007669"/>
    <property type="project" value="UniProtKB-SubCell"/>
</dbReference>
<feature type="transmembrane region" description="Helical" evidence="6">
    <location>
        <begin position="724"/>
        <end position="744"/>
    </location>
</feature>